<keyword evidence="2" id="KW-1185">Reference proteome</keyword>
<gene>
    <name evidence="1" type="ORF">MYP_3002</name>
</gene>
<dbReference type="EMBL" id="BBLT01000005">
    <property type="protein sequence ID" value="GAL85773.1"/>
    <property type="molecule type" value="Genomic_DNA"/>
</dbReference>
<dbReference type="STRING" id="153721.MYP_3002"/>
<comment type="caution">
    <text evidence="1">The sequence shown here is derived from an EMBL/GenBank/DDBJ whole genome shotgun (WGS) entry which is preliminary data.</text>
</comment>
<sequence length="155" mass="18239">MEILDNEDSIYVFYVTKELYESGFHEKHRSVGGGPLFYNKNTGELKNLGSWEFIEQHLSKDIFKNRDQNNLKGLEEIISDVKKRKHVNSDEWEFIMVNLNIEFDDVNYETDDLVHLNITSKNLLYIELLKGFIERTGLNYVQESPNKIVLYNDAD</sequence>
<evidence type="ECO:0000313" key="2">
    <source>
        <dbReference type="Proteomes" id="UP000030185"/>
    </source>
</evidence>
<dbReference type="AlphaFoldDB" id="A0A098LIB9"/>
<accession>A0A098LIB9</accession>
<evidence type="ECO:0000313" key="1">
    <source>
        <dbReference type="EMBL" id="GAL85773.1"/>
    </source>
</evidence>
<reference evidence="1 2" key="1">
    <citation type="submission" date="2014-09" db="EMBL/GenBank/DDBJ databases">
        <title>Sporocytophaga myxococcoides PG-01 genome sequencing.</title>
        <authorList>
            <person name="Liu L."/>
            <person name="Gao P.J."/>
            <person name="Chen G.J."/>
            <person name="Wang L.S."/>
        </authorList>
    </citation>
    <scope>NUCLEOTIDE SEQUENCE [LARGE SCALE GENOMIC DNA]</scope>
    <source>
        <strain evidence="1 2">PG-01</strain>
    </source>
</reference>
<organism evidence="1 2">
    <name type="scientific">Sporocytophaga myxococcoides</name>
    <dbReference type="NCBI Taxonomy" id="153721"/>
    <lineage>
        <taxon>Bacteria</taxon>
        <taxon>Pseudomonadati</taxon>
        <taxon>Bacteroidota</taxon>
        <taxon>Cytophagia</taxon>
        <taxon>Cytophagales</taxon>
        <taxon>Cytophagaceae</taxon>
        <taxon>Sporocytophaga</taxon>
    </lineage>
</organism>
<protein>
    <submittedName>
        <fullName evidence="1">Uncharacterized protein</fullName>
    </submittedName>
</protein>
<dbReference type="Proteomes" id="UP000030185">
    <property type="component" value="Unassembled WGS sequence"/>
</dbReference>
<proteinExistence type="predicted"/>
<name>A0A098LIB9_9BACT</name>